<evidence type="ECO:0000313" key="4">
    <source>
        <dbReference type="Proteomes" id="UP001152607"/>
    </source>
</evidence>
<dbReference type="InterPro" id="IPR002182">
    <property type="entry name" value="NB-ARC"/>
</dbReference>
<feature type="domain" description="NB-ARC" evidence="2">
    <location>
        <begin position="326"/>
        <end position="498"/>
    </location>
</feature>
<dbReference type="InterPro" id="IPR011990">
    <property type="entry name" value="TPR-like_helical_dom_sf"/>
</dbReference>
<dbReference type="InterPro" id="IPR035994">
    <property type="entry name" value="Nucleoside_phosphorylase_sf"/>
</dbReference>
<dbReference type="Gene3D" id="3.40.50.1580">
    <property type="entry name" value="Nucleoside phosphorylase domain"/>
    <property type="match status" value="1"/>
</dbReference>
<dbReference type="GO" id="GO:0003824">
    <property type="term" value="F:catalytic activity"/>
    <property type="evidence" value="ECO:0007669"/>
    <property type="project" value="InterPro"/>
</dbReference>
<dbReference type="EMBL" id="CAOQHR010000005">
    <property type="protein sequence ID" value="CAI6334823.1"/>
    <property type="molecule type" value="Genomic_DNA"/>
</dbReference>
<dbReference type="SUPFAM" id="SSF53167">
    <property type="entry name" value="Purine and uridine phosphorylases"/>
    <property type="match status" value="1"/>
</dbReference>
<dbReference type="PANTHER" id="PTHR46082">
    <property type="entry name" value="ATP/GTP-BINDING PROTEIN-RELATED"/>
    <property type="match status" value="1"/>
</dbReference>
<dbReference type="SUPFAM" id="SSF48452">
    <property type="entry name" value="TPR-like"/>
    <property type="match status" value="1"/>
</dbReference>
<accession>A0A9W4UE97</accession>
<dbReference type="Proteomes" id="UP001152607">
    <property type="component" value="Unassembled WGS sequence"/>
</dbReference>
<dbReference type="PANTHER" id="PTHR46082:SF11">
    <property type="entry name" value="AAA+ ATPASE DOMAIN-CONTAINING PROTEIN-RELATED"/>
    <property type="match status" value="1"/>
</dbReference>
<reference evidence="3" key="1">
    <citation type="submission" date="2023-01" db="EMBL/GenBank/DDBJ databases">
        <authorList>
            <person name="Van Ghelder C."/>
            <person name="Rancurel C."/>
        </authorList>
    </citation>
    <scope>NUCLEOTIDE SEQUENCE</scope>
    <source>
        <strain evidence="3">CNCM I-4278</strain>
    </source>
</reference>
<proteinExistence type="predicted"/>
<dbReference type="GO" id="GO:0043531">
    <property type="term" value="F:ADP binding"/>
    <property type="evidence" value="ECO:0007669"/>
    <property type="project" value="InterPro"/>
</dbReference>
<evidence type="ECO:0000256" key="1">
    <source>
        <dbReference type="SAM" id="MobiDB-lite"/>
    </source>
</evidence>
<comment type="caution">
    <text evidence="3">The sequence shown here is derived from an EMBL/GenBank/DDBJ whole genome shotgun (WGS) entry which is preliminary data.</text>
</comment>
<dbReference type="OrthoDB" id="1658288at2759"/>
<dbReference type="GO" id="GO:0009116">
    <property type="term" value="P:nucleoside metabolic process"/>
    <property type="evidence" value="ECO:0007669"/>
    <property type="project" value="InterPro"/>
</dbReference>
<dbReference type="Gene3D" id="3.40.50.300">
    <property type="entry name" value="P-loop containing nucleotide triphosphate hydrolases"/>
    <property type="match status" value="1"/>
</dbReference>
<name>A0A9W4UE97_9PLEO</name>
<dbReference type="InterPro" id="IPR027417">
    <property type="entry name" value="P-loop_NTPase"/>
</dbReference>
<dbReference type="Pfam" id="PF00931">
    <property type="entry name" value="NB-ARC"/>
    <property type="match status" value="1"/>
</dbReference>
<keyword evidence="4" id="KW-1185">Reference proteome</keyword>
<evidence type="ECO:0000313" key="3">
    <source>
        <dbReference type="EMBL" id="CAI6334823.1"/>
    </source>
</evidence>
<dbReference type="PRINTS" id="PR00364">
    <property type="entry name" value="DISEASERSIST"/>
</dbReference>
<dbReference type="AlphaFoldDB" id="A0A9W4UE97"/>
<organism evidence="3 4">
    <name type="scientific">Periconia digitata</name>
    <dbReference type="NCBI Taxonomy" id="1303443"/>
    <lineage>
        <taxon>Eukaryota</taxon>
        <taxon>Fungi</taxon>
        <taxon>Dikarya</taxon>
        <taxon>Ascomycota</taxon>
        <taxon>Pezizomycotina</taxon>
        <taxon>Dothideomycetes</taxon>
        <taxon>Pleosporomycetidae</taxon>
        <taxon>Pleosporales</taxon>
        <taxon>Massarineae</taxon>
        <taxon>Periconiaceae</taxon>
        <taxon>Periconia</taxon>
    </lineage>
</organism>
<evidence type="ECO:0000259" key="2">
    <source>
        <dbReference type="Pfam" id="PF00931"/>
    </source>
</evidence>
<dbReference type="InterPro" id="IPR053137">
    <property type="entry name" value="NLR-like"/>
</dbReference>
<gene>
    <name evidence="3" type="ORF">PDIGIT_LOCUS7892</name>
</gene>
<dbReference type="Gene3D" id="1.25.40.10">
    <property type="entry name" value="Tetratricopeptide repeat domain"/>
    <property type="match status" value="2"/>
</dbReference>
<sequence length="1016" mass="114726">MTETLDLEAYTVLLLCPLEVEAQAAELMLDGYHEGVHERAPGQNTIYSLGSIGCHNVAIASYPVGEVGIGVSGSMAAEALRDFPNLEIGFLIGIAAGIPSSTKDIRLGDVAVAIPTGDNAGVIGYDLVKVEDERIQLKQWQNSTASLLRALIRRMQVSSTRPTGNFKRHLEVLERAAAFDRPHPPAPSSEWPSHKPQRKPEDGPQVHYGTILSGNGVIKSKAIRDMLRDQHGGIAIEMEAAGMMTRLPVAVVRGISDFADASKNDEWQPYAALTAAAYAKEMLLKLGPLRKANAPVSEIESVISPDIHERLSLALPEDCRFVGRTKELEQLNSWLEASQVNKTQRSIVALWGLSGAGKSQLVSKFVKEQCLQHPDMEVFWVPSNSIESFEQGIFSLLKVHTSPSSTEKHEGHHEKRKRLVSTFFAELRSTSRPRWLLVIDALSNVQSHRDQIISHIKTLPFGSFIVTTTSKELADAYSHQLEIKGLPEEHAMELLRMEISQSFRQEKDILELAKMLKGLPLALRLATSILSRYPQPVSQYVKRWNSRELEYGNLPAHTTITQALEVSFGELENTNPLAARLLTLFSFLDHRDMWYDLVREAKDSDFPDWCRELAMIERFRECVILLCDLSFIEAKLDGQNECIYEIHPAIQDFARWKATDEEGIYVRCAISMVANKVPRSSDHHVLQIAQRLQPHVDQCMIHLKQDRAGSSLDLVELEKFGNLFRILGRYQEATSLYNMISHHLKDDKDSESTMATIENNLGLIYHAQQRYRLALESFRESSKWMFQLQGETNDAFMSTLYNQGRSLIMLSNLEAGQECLITAAQHFAKAFKDPQGSHRDEKLRSYYRVLNDLGETYLRENNLDAAERAFKEAFQGLGRLLHEMHPATFTVRLNMGRVCAKRSLFASARNIFKYVIETYTGWWGRRHPDTMRAIDELAHAYMQHGKAQRSMGDGGEREFGVAAGLWKEILQYYHETYGSSSELANSIKSRLHELQLLQVPIEDAYQVYYASGEFIP</sequence>
<protein>
    <recommendedName>
        <fullName evidence="2">NB-ARC domain-containing protein</fullName>
    </recommendedName>
</protein>
<dbReference type="SUPFAM" id="SSF52540">
    <property type="entry name" value="P-loop containing nucleoside triphosphate hydrolases"/>
    <property type="match status" value="1"/>
</dbReference>
<feature type="region of interest" description="Disordered" evidence="1">
    <location>
        <begin position="181"/>
        <end position="206"/>
    </location>
</feature>